<evidence type="ECO:0000256" key="1">
    <source>
        <dbReference type="SAM" id="MobiDB-lite"/>
    </source>
</evidence>
<dbReference type="AlphaFoldDB" id="A0A975BF76"/>
<accession>A0A975BF76</accession>
<feature type="compositionally biased region" description="Polar residues" evidence="1">
    <location>
        <begin position="114"/>
        <end position="136"/>
    </location>
</feature>
<feature type="region of interest" description="Disordered" evidence="1">
    <location>
        <begin position="114"/>
        <end position="193"/>
    </location>
</feature>
<keyword evidence="2" id="KW-1133">Transmembrane helix</keyword>
<evidence type="ECO:0000259" key="3">
    <source>
        <dbReference type="Pfam" id="PF11741"/>
    </source>
</evidence>
<dbReference type="Gene3D" id="2.60.40.3500">
    <property type="match status" value="1"/>
</dbReference>
<dbReference type="Pfam" id="PF11741">
    <property type="entry name" value="AMIN"/>
    <property type="match status" value="1"/>
</dbReference>
<keyword evidence="5" id="KW-1185">Reference proteome</keyword>
<dbReference type="RefSeq" id="WP_207680862.1">
    <property type="nucleotide sequence ID" value="NZ_CP061800.1"/>
</dbReference>
<protein>
    <submittedName>
        <fullName evidence="4">AMIN domain-containing protein</fullName>
    </submittedName>
</protein>
<name>A0A975BF76_9BACT</name>
<evidence type="ECO:0000256" key="2">
    <source>
        <dbReference type="SAM" id="Phobius"/>
    </source>
</evidence>
<evidence type="ECO:0000313" key="4">
    <source>
        <dbReference type="EMBL" id="QTA84331.1"/>
    </source>
</evidence>
<dbReference type="Proteomes" id="UP000663722">
    <property type="component" value="Chromosome"/>
</dbReference>
<gene>
    <name evidence="4" type="ORF">dnm_003250</name>
</gene>
<keyword evidence="2" id="KW-0812">Transmembrane</keyword>
<keyword evidence="2" id="KW-0472">Membrane</keyword>
<sequence length="290" mass="32887">MKCPNCGSDKVTYSHTRGVEKFTQYLWPKAPYRCKECWTRFWKFKSASKIIVGLSVVVIPLLCLAAAMWFFFLRGEQKTPPPRFSEEKEIFKEEKQATEPTVTEEVNALLAKQTEQSRTAGTNEMLSEQNEVQKGQEQPVISDKNHEKNGTAANPESSDKTVPTETQKTLSKKAESVKKARVSKSRNTLRSLGPKASEGEFGLVFSTADPIRNYKHFPLDETPPKVVIDLLGKWNYSGRKTLRVQSDMVSRVRIGEHDDKLRVVLDLKGNKTFTPKFEESPQGLVMTIKK</sequence>
<evidence type="ECO:0000313" key="5">
    <source>
        <dbReference type="Proteomes" id="UP000663722"/>
    </source>
</evidence>
<dbReference type="InterPro" id="IPR021731">
    <property type="entry name" value="AMIN_dom"/>
</dbReference>
<feature type="transmembrane region" description="Helical" evidence="2">
    <location>
        <begin position="50"/>
        <end position="72"/>
    </location>
</feature>
<proteinExistence type="predicted"/>
<reference evidence="4" key="1">
    <citation type="journal article" date="2021" name="Microb. Physiol.">
        <title>Proteogenomic Insights into the Physiology of Marine, Sulfate-Reducing, Filamentous Desulfonema limicola and Desulfonema magnum.</title>
        <authorList>
            <person name="Schnaars V."/>
            <person name="Wohlbrand L."/>
            <person name="Scheve S."/>
            <person name="Hinrichs C."/>
            <person name="Reinhardt R."/>
            <person name="Rabus R."/>
        </authorList>
    </citation>
    <scope>NUCLEOTIDE SEQUENCE</scope>
    <source>
        <strain evidence="4">4be13</strain>
    </source>
</reference>
<feature type="domain" description="AMIN" evidence="3">
    <location>
        <begin position="213"/>
        <end position="284"/>
    </location>
</feature>
<dbReference type="EMBL" id="CP061800">
    <property type="protein sequence ID" value="QTA84331.1"/>
    <property type="molecule type" value="Genomic_DNA"/>
</dbReference>
<dbReference type="KEGG" id="dmm:dnm_003250"/>
<organism evidence="4 5">
    <name type="scientific">Desulfonema magnum</name>
    <dbReference type="NCBI Taxonomy" id="45655"/>
    <lineage>
        <taxon>Bacteria</taxon>
        <taxon>Pseudomonadati</taxon>
        <taxon>Thermodesulfobacteriota</taxon>
        <taxon>Desulfobacteria</taxon>
        <taxon>Desulfobacterales</taxon>
        <taxon>Desulfococcaceae</taxon>
        <taxon>Desulfonema</taxon>
    </lineage>
</organism>
<feature type="compositionally biased region" description="Polar residues" evidence="1">
    <location>
        <begin position="151"/>
        <end position="169"/>
    </location>
</feature>